<organism evidence="1 2">
    <name type="scientific">Eleutherodactylus coqui</name>
    <name type="common">Puerto Rican coqui</name>
    <dbReference type="NCBI Taxonomy" id="57060"/>
    <lineage>
        <taxon>Eukaryota</taxon>
        <taxon>Metazoa</taxon>
        <taxon>Chordata</taxon>
        <taxon>Craniata</taxon>
        <taxon>Vertebrata</taxon>
        <taxon>Euteleostomi</taxon>
        <taxon>Amphibia</taxon>
        <taxon>Batrachia</taxon>
        <taxon>Anura</taxon>
        <taxon>Neobatrachia</taxon>
        <taxon>Hyloidea</taxon>
        <taxon>Eleutherodactylidae</taxon>
        <taxon>Eleutherodactylinae</taxon>
        <taxon>Eleutherodactylus</taxon>
        <taxon>Eleutherodactylus</taxon>
    </lineage>
</organism>
<evidence type="ECO:0000313" key="2">
    <source>
        <dbReference type="Proteomes" id="UP000770717"/>
    </source>
</evidence>
<dbReference type="EMBL" id="WNTK01012266">
    <property type="protein sequence ID" value="KAG9462286.1"/>
    <property type="molecule type" value="Genomic_DNA"/>
</dbReference>
<evidence type="ECO:0000313" key="1">
    <source>
        <dbReference type="EMBL" id="KAG9462286.1"/>
    </source>
</evidence>
<accession>A0A8J6B7W2</accession>
<name>A0A8J6B7W2_ELECQ</name>
<proteinExistence type="predicted"/>
<dbReference type="AlphaFoldDB" id="A0A8J6B7W2"/>
<dbReference type="Proteomes" id="UP000770717">
    <property type="component" value="Unassembled WGS sequence"/>
</dbReference>
<dbReference type="OrthoDB" id="6154712at2759"/>
<sequence length="67" mass="7175">MDPSGGFCATSCSNKNIFISDLQAGECVVVIHGHSDPAVLQTNGRLPLWARKLLYQVRVQCNAGDTA</sequence>
<comment type="caution">
    <text evidence="1">The sequence shown here is derived from an EMBL/GenBank/DDBJ whole genome shotgun (WGS) entry which is preliminary data.</text>
</comment>
<keyword evidence="2" id="KW-1185">Reference proteome</keyword>
<reference evidence="1" key="1">
    <citation type="thesis" date="2020" institute="ProQuest LLC" country="789 East Eisenhower Parkway, Ann Arbor, MI, USA">
        <title>Comparative Genomics and Chromosome Evolution.</title>
        <authorList>
            <person name="Mudd A.B."/>
        </authorList>
    </citation>
    <scope>NUCLEOTIDE SEQUENCE</scope>
    <source>
        <strain evidence="1">HN-11 Male</strain>
        <tissue evidence="1">Kidney and liver</tissue>
    </source>
</reference>
<gene>
    <name evidence="1" type="ORF">GDO78_014468</name>
</gene>
<protein>
    <submittedName>
        <fullName evidence="1">Uncharacterized protein</fullName>
    </submittedName>
</protein>